<accession>A0A420E7F9</accession>
<dbReference type="InterPro" id="IPR010920">
    <property type="entry name" value="LSM_dom_sf"/>
</dbReference>
<dbReference type="Pfam" id="PF12794">
    <property type="entry name" value="MscS_TM"/>
    <property type="match status" value="1"/>
</dbReference>
<reference evidence="15 16" key="1">
    <citation type="submission" date="2018-09" db="EMBL/GenBank/DDBJ databases">
        <authorList>
            <person name="Wang Z."/>
        </authorList>
    </citation>
    <scope>NUCLEOTIDE SEQUENCE [LARGE SCALE GENOMIC DNA]</scope>
    <source>
        <strain evidence="15 16">ALS 81</strain>
    </source>
</reference>
<evidence type="ECO:0000256" key="9">
    <source>
        <dbReference type="SAM" id="SignalP"/>
    </source>
</evidence>
<dbReference type="InterPro" id="IPR024393">
    <property type="entry name" value="MscS_porin"/>
</dbReference>
<dbReference type="Proteomes" id="UP000286482">
    <property type="component" value="Unassembled WGS sequence"/>
</dbReference>
<feature type="coiled-coil region" evidence="7">
    <location>
        <begin position="262"/>
        <end position="303"/>
    </location>
</feature>
<feature type="coiled-coil region" evidence="7">
    <location>
        <begin position="62"/>
        <end position="126"/>
    </location>
</feature>
<comment type="similarity">
    <text evidence="2">Belongs to the MscS (TC 1.A.23) family.</text>
</comment>
<dbReference type="GO" id="GO:0005886">
    <property type="term" value="C:plasma membrane"/>
    <property type="evidence" value="ECO:0007669"/>
    <property type="project" value="UniProtKB-SubCell"/>
</dbReference>
<evidence type="ECO:0000259" key="13">
    <source>
        <dbReference type="Pfam" id="PF21082"/>
    </source>
</evidence>
<dbReference type="GO" id="GO:0008381">
    <property type="term" value="F:mechanosensitive monoatomic ion channel activity"/>
    <property type="evidence" value="ECO:0007669"/>
    <property type="project" value="UniProtKB-ARBA"/>
</dbReference>
<dbReference type="InterPro" id="IPR025692">
    <property type="entry name" value="MscS_IM_dom1"/>
</dbReference>
<feature type="domain" description="Mechanosensitive ion channel MscS" evidence="10">
    <location>
        <begin position="925"/>
        <end position="990"/>
    </location>
</feature>
<dbReference type="InterPro" id="IPR006685">
    <property type="entry name" value="MscS_channel_2nd"/>
</dbReference>
<evidence type="ECO:0000256" key="8">
    <source>
        <dbReference type="SAM" id="Phobius"/>
    </source>
</evidence>
<evidence type="ECO:0000313" key="16">
    <source>
        <dbReference type="Proteomes" id="UP000286482"/>
    </source>
</evidence>
<dbReference type="SUPFAM" id="SSF82689">
    <property type="entry name" value="Mechanosensitive channel protein MscS (YggB), C-terminal domain"/>
    <property type="match status" value="1"/>
</dbReference>
<evidence type="ECO:0008006" key="17">
    <source>
        <dbReference type="Google" id="ProtNLM"/>
    </source>
</evidence>
<dbReference type="Gene3D" id="3.30.70.100">
    <property type="match status" value="1"/>
</dbReference>
<sequence length="1102" mass="126325">MARIWKWIAALSFSLSLQVLAISPAETQLTSLLGGLDKQESTSENQRNKDIYQEALLLVKEGDEYREQLRQLLALADNAEVEADNIERELKLLDQTSLPNIDNLSLDALQKQIEIKRQDVALFQDQIRSDSQRLTDIERQISTHHQRLTPLQERLNAIRIQLDQMQFAPYESTNEPLRVRTQIHEATIKANIDLLKTKQQTAPTRSNLIQLDVNLQNKRLSLASQELEQLNAAFALKSKIQSDYQLAYLSSSNSAFKQDSIIQELISSYQDLQAQLNQILLQANNLQAEQVETRQQLHRLEQSFSNFQSQIEWLKFTKSYGEYLRQQINELPASYALKNIDEELISQRIKRHYLQQEMNSYAPQSYPIWRKDVSSQLNSKQEKSLQELWNLRYTAAKRLLIQIDNNQLEMSKLKVDHAQLNNLLTTIQTEVDQELFWIADVSVLNLATLTNLKLGVQWLFSSENWKELGQAFTEINIIWYLSWFVFSLLWFWQVRADRLWHQAYLRSIESKIGNITRDKFKYTLAVLAVSLLLALPLPLLLSSIAIPLRMSWKYPFAVTWGHALPNLALYLFCLFWLLQLSRKNGLFNTHFKWPMFAINRVRTLCLNTALFCIPAVLILSLGVERNDLSYYDSIGRLAFIWICGALIFVDWRLYNTELPVSYRNPIFKAEALSRRIVWYGAGLIPSVLALAALLGYFAMAINLLRQFSVSAIIGFLCIFIYYLARRWMLLQRRRIAFDRAKAKRAEIVAARSESENTEEDLGSNEGRLDIIEEPEIDLDTISAQSVGLLRAALTLTFVMTVLVSWSEMTNTFVFLDNFVLWEVNSGSGDFQVSNAITLKTLSMAIVVFTVSLILLKNLSGLLELMILQHIELSPGTSFAITTMIKYVVLLFSLTSILALLGIEWASLQWLVAALTVGLGFGLQEIFANFVSGLIILFEKPIRLGDTVTIRELTGKVSNIKTRATTIVDWDRKEIIVPNKAFITEQFINWSLSDSVTRLVLDVHVARDSNPALVTQLLQESVTDSSIILEVPAPEVFFVGFSERGMKYEIRAYVNEMGYRLPASHEIYMVIISKFKQHDIRVSSPQMDINLKEFNTHISTPAS</sequence>
<feature type="transmembrane region" description="Helical" evidence="8">
    <location>
        <begin position="634"/>
        <end position="655"/>
    </location>
</feature>
<keyword evidence="16" id="KW-1185">Reference proteome</keyword>
<dbReference type="InterPro" id="IPR049142">
    <property type="entry name" value="MS_channel_1st"/>
</dbReference>
<feature type="transmembrane region" description="Helical" evidence="8">
    <location>
        <begin position="560"/>
        <end position="580"/>
    </location>
</feature>
<evidence type="ECO:0000313" key="15">
    <source>
        <dbReference type="EMBL" id="RKF14517.1"/>
    </source>
</evidence>
<keyword evidence="4 8" id="KW-0812">Transmembrane</keyword>
<evidence type="ECO:0000259" key="14">
    <source>
        <dbReference type="Pfam" id="PF21088"/>
    </source>
</evidence>
<keyword evidence="6 8" id="KW-0472">Membrane</keyword>
<feature type="transmembrane region" description="Helical" evidence="8">
    <location>
        <begin position="876"/>
        <end position="902"/>
    </location>
</feature>
<dbReference type="InterPro" id="IPR011066">
    <property type="entry name" value="MscS_channel_C_sf"/>
</dbReference>
<dbReference type="Gene3D" id="2.30.30.60">
    <property type="match status" value="1"/>
</dbReference>
<dbReference type="Pfam" id="PF21088">
    <property type="entry name" value="MS_channel_1st"/>
    <property type="match status" value="1"/>
</dbReference>
<evidence type="ECO:0000259" key="11">
    <source>
        <dbReference type="Pfam" id="PF12794"/>
    </source>
</evidence>
<dbReference type="SUPFAM" id="SSF82861">
    <property type="entry name" value="Mechanosensitive channel protein MscS (YggB), transmembrane region"/>
    <property type="match status" value="1"/>
</dbReference>
<comment type="caution">
    <text evidence="15">The sequence shown here is derived from an EMBL/GenBank/DDBJ whole genome shotgun (WGS) entry which is preliminary data.</text>
</comment>
<dbReference type="EMBL" id="RAQO01000009">
    <property type="protein sequence ID" value="RKF14517.1"/>
    <property type="molecule type" value="Genomic_DNA"/>
</dbReference>
<dbReference type="OrthoDB" id="9799209at2"/>
<dbReference type="RefSeq" id="WP_120356328.1">
    <property type="nucleotide sequence ID" value="NZ_RAQO01000009.1"/>
</dbReference>
<evidence type="ECO:0000256" key="5">
    <source>
        <dbReference type="ARBA" id="ARBA00022989"/>
    </source>
</evidence>
<proteinExistence type="inferred from homology"/>
<feature type="domain" description="Mechanosensitive ion channel inner membrane" evidence="11">
    <location>
        <begin position="479"/>
        <end position="821"/>
    </location>
</feature>
<feature type="transmembrane region" description="Helical" evidence="8">
    <location>
        <begin position="908"/>
        <end position="937"/>
    </location>
</feature>
<feature type="domain" description="Mechanosensitive ion channel transmembrane helices 2/3" evidence="14">
    <location>
        <begin position="882"/>
        <end position="923"/>
    </location>
</feature>
<evidence type="ECO:0000256" key="6">
    <source>
        <dbReference type="ARBA" id="ARBA00023136"/>
    </source>
</evidence>
<keyword evidence="7" id="KW-0175">Coiled coil</keyword>
<keyword evidence="3" id="KW-1003">Cell membrane</keyword>
<name>A0A420E7F9_9ALTE</name>
<dbReference type="Gene3D" id="1.10.287.1260">
    <property type="match status" value="1"/>
</dbReference>
<organism evidence="15 16">
    <name type="scientific">Alginatibacterium sediminis</name>
    <dbReference type="NCBI Taxonomy" id="2164068"/>
    <lineage>
        <taxon>Bacteria</taxon>
        <taxon>Pseudomonadati</taxon>
        <taxon>Pseudomonadota</taxon>
        <taxon>Gammaproteobacteria</taxon>
        <taxon>Alteromonadales</taxon>
        <taxon>Alteromonadaceae</taxon>
        <taxon>Alginatibacterium</taxon>
    </lineage>
</organism>
<comment type="subcellular location">
    <subcellularLocation>
        <location evidence="1">Cell membrane</location>
        <topology evidence="1">Multi-pass membrane protein</topology>
    </subcellularLocation>
</comment>
<keyword evidence="9" id="KW-0732">Signal</keyword>
<evidence type="ECO:0000259" key="10">
    <source>
        <dbReference type="Pfam" id="PF00924"/>
    </source>
</evidence>
<dbReference type="InterPro" id="IPR011014">
    <property type="entry name" value="MscS_channel_TM-2"/>
</dbReference>
<feature type="transmembrane region" description="Helical" evidence="8">
    <location>
        <begin position="601"/>
        <end position="622"/>
    </location>
</feature>
<feature type="transmembrane region" description="Helical" evidence="8">
    <location>
        <begin position="707"/>
        <end position="724"/>
    </location>
</feature>
<evidence type="ECO:0000256" key="7">
    <source>
        <dbReference type="SAM" id="Coils"/>
    </source>
</evidence>
<feature type="domain" description="Mechanosensitive ion channel MscS porin" evidence="12">
    <location>
        <begin position="35"/>
        <end position="247"/>
    </location>
</feature>
<evidence type="ECO:0000256" key="3">
    <source>
        <dbReference type="ARBA" id="ARBA00022475"/>
    </source>
</evidence>
<feature type="transmembrane region" description="Helical" evidence="8">
    <location>
        <begin position="835"/>
        <end position="855"/>
    </location>
</feature>
<feature type="domain" description="Mechanosensitive ion channel MscS C-terminal" evidence="13">
    <location>
        <begin position="999"/>
        <end position="1080"/>
    </location>
</feature>
<protein>
    <recommendedName>
        <fullName evidence="17">Miniconductance mechanosensitive channel MscM</fullName>
    </recommendedName>
</protein>
<feature type="chain" id="PRO_5019087800" description="Miniconductance mechanosensitive channel MscM" evidence="9">
    <location>
        <begin position="22"/>
        <end position="1102"/>
    </location>
</feature>
<dbReference type="SUPFAM" id="SSF50182">
    <property type="entry name" value="Sm-like ribonucleoproteins"/>
    <property type="match status" value="1"/>
</dbReference>
<evidence type="ECO:0000256" key="4">
    <source>
        <dbReference type="ARBA" id="ARBA00022692"/>
    </source>
</evidence>
<evidence type="ECO:0000256" key="2">
    <source>
        <dbReference type="ARBA" id="ARBA00008017"/>
    </source>
</evidence>
<feature type="transmembrane region" description="Helical" evidence="8">
    <location>
        <begin position="791"/>
        <end position="815"/>
    </location>
</feature>
<feature type="transmembrane region" description="Helical" evidence="8">
    <location>
        <begin position="524"/>
        <end position="548"/>
    </location>
</feature>
<feature type="transmembrane region" description="Helical" evidence="8">
    <location>
        <begin position="676"/>
        <end position="701"/>
    </location>
</feature>
<evidence type="ECO:0000259" key="12">
    <source>
        <dbReference type="Pfam" id="PF12795"/>
    </source>
</evidence>
<keyword evidence="5 8" id="KW-1133">Transmembrane helix</keyword>
<dbReference type="Pfam" id="PF21082">
    <property type="entry name" value="MS_channel_3rd"/>
    <property type="match status" value="1"/>
</dbReference>
<evidence type="ECO:0000256" key="1">
    <source>
        <dbReference type="ARBA" id="ARBA00004651"/>
    </source>
</evidence>
<feature type="signal peptide" evidence="9">
    <location>
        <begin position="1"/>
        <end position="21"/>
    </location>
</feature>
<feature type="transmembrane region" description="Helical" evidence="8">
    <location>
        <begin position="477"/>
        <end position="494"/>
    </location>
</feature>
<dbReference type="AlphaFoldDB" id="A0A420E7F9"/>
<dbReference type="PANTHER" id="PTHR30347:SF9">
    <property type="entry name" value="MINICONDUCTANCE MECHANOSENSITIVE CHANNEL MSCM"/>
    <property type="match status" value="1"/>
</dbReference>
<dbReference type="InterPro" id="IPR023408">
    <property type="entry name" value="MscS_beta-dom_sf"/>
</dbReference>
<dbReference type="InterPro" id="IPR049278">
    <property type="entry name" value="MS_channel_C"/>
</dbReference>
<dbReference type="Pfam" id="PF00924">
    <property type="entry name" value="MS_channel_2nd"/>
    <property type="match status" value="1"/>
</dbReference>
<dbReference type="InterPro" id="IPR052702">
    <property type="entry name" value="MscS-like_channel"/>
</dbReference>
<dbReference type="Pfam" id="PF12795">
    <property type="entry name" value="MscS_porin"/>
    <property type="match status" value="1"/>
</dbReference>
<gene>
    <name evidence="15" type="ORF">DBZ36_17865</name>
</gene>
<dbReference type="PANTHER" id="PTHR30347">
    <property type="entry name" value="POTASSIUM CHANNEL RELATED"/>
    <property type="match status" value="1"/>
</dbReference>